<dbReference type="EMBL" id="CP050063">
    <property type="protein sequence ID" value="QIP12258.1"/>
    <property type="molecule type" value="Genomic_DNA"/>
</dbReference>
<dbReference type="InterPro" id="IPR013783">
    <property type="entry name" value="Ig-like_fold"/>
</dbReference>
<dbReference type="Proteomes" id="UP000501802">
    <property type="component" value="Chromosome"/>
</dbReference>
<dbReference type="InterPro" id="IPR006644">
    <property type="entry name" value="Cadg"/>
</dbReference>
<evidence type="ECO:0000313" key="2">
    <source>
        <dbReference type="EMBL" id="QIP12258.1"/>
    </source>
</evidence>
<sequence length="789" mass="78183">MSSGGGLLTNGADNVLFNGGGRAFVNGGAGGTSDGGSSGTFAGGGFGGGGSGTGGSGGGGGGGYSGGGGCNLAGRQSVGGGGGSFSAGTRLFEAGGPTDGNSGNGLVIISSPPACEAFTATLASSGTLTCAKTSVSLSAGGGLEGATYQFSSQPSPVSSATTSVTNSGPYSVTVTNPGGCSSTATTTVMSSTSAPTVSITPSSTAVCAGQTATFTASGSPASYSWSSGQSTTMISTTAQGPYSVTATSTGNGCRNTATASLTVNPLPPASLQNNGPLTCALTSVTLTASGGSTYQFSGPSGAIASSANTAIVNQQGVYSVTVVSSSGCSATATTTVSSNTALAAPGLQASSLSTTNQPISVTATGCGGTINWIPQGGAGQATGTVYTFTQPGNYTLTATCSVGSCTSSLATPVALQILPGGFAIQAVKMVNCTLIDEAKGGYQVQFTPQYSGSNGNQITFAVVNEKAATTEAPPYSLKLYTDNPVITLVANQAGSTEARYAYNWFASCQSGTDPNQQPTTSGIPNQTILVNQAYQLNLNNYFSDPDGQTLTYSATGLPSGLSVSGSLISGTPSTTGVSNVQVTALDPGGLQVSSSFQLTVNPMPSTPAGFTIVGVSTVSCEVLSPGQRRVTFTPQYGGVDSSPISFSVVNEMPATASPGPYSLNLYTDNPSITLSAKQGATTATYLYNWLAVCTAPTRVGVAEAGAGLQVTVLGNPVEGKSVEVEIRGIAGQAVQLNLVDMQGKVLHQQRLEEANSLERVSVPVDNSKGLLLLHVNTPSERQQIKVLKP</sequence>
<dbReference type="PROSITE" id="PS50835">
    <property type="entry name" value="IG_LIKE"/>
    <property type="match status" value="1"/>
</dbReference>
<dbReference type="AlphaFoldDB" id="A0A6G9AII5"/>
<organism evidence="2 3">
    <name type="scientific">Spirosoma aureum</name>
    <dbReference type="NCBI Taxonomy" id="2692134"/>
    <lineage>
        <taxon>Bacteria</taxon>
        <taxon>Pseudomonadati</taxon>
        <taxon>Bacteroidota</taxon>
        <taxon>Cytophagia</taxon>
        <taxon>Cytophagales</taxon>
        <taxon>Cytophagaceae</taxon>
        <taxon>Spirosoma</taxon>
    </lineage>
</organism>
<keyword evidence="3" id="KW-1185">Reference proteome</keyword>
<dbReference type="SMART" id="SM00736">
    <property type="entry name" value="CADG"/>
    <property type="match status" value="1"/>
</dbReference>
<proteinExistence type="predicted"/>
<reference evidence="2 3" key="1">
    <citation type="submission" date="2020-03" db="EMBL/GenBank/DDBJ databases">
        <authorList>
            <person name="Kim M.K."/>
        </authorList>
    </citation>
    <scope>NUCLEOTIDE SEQUENCE [LARGE SCALE GENOMIC DNA]</scope>
    <source>
        <strain evidence="2 3">BT328</strain>
    </source>
</reference>
<dbReference type="RefSeq" id="WP_167206219.1">
    <property type="nucleotide sequence ID" value="NZ_CP050063.1"/>
</dbReference>
<dbReference type="SUPFAM" id="SSF49313">
    <property type="entry name" value="Cadherin-like"/>
    <property type="match status" value="1"/>
</dbReference>
<feature type="domain" description="Ig-like" evidence="1">
    <location>
        <begin position="195"/>
        <end position="289"/>
    </location>
</feature>
<protein>
    <recommendedName>
        <fullName evidence="1">Ig-like domain-containing protein</fullName>
    </recommendedName>
</protein>
<evidence type="ECO:0000259" key="1">
    <source>
        <dbReference type="PROSITE" id="PS50835"/>
    </source>
</evidence>
<dbReference type="GO" id="GO:0016020">
    <property type="term" value="C:membrane"/>
    <property type="evidence" value="ECO:0007669"/>
    <property type="project" value="InterPro"/>
</dbReference>
<accession>A0A6G9AII5</accession>
<dbReference type="InterPro" id="IPR015919">
    <property type="entry name" value="Cadherin-like_sf"/>
</dbReference>
<dbReference type="GO" id="GO:0005509">
    <property type="term" value="F:calcium ion binding"/>
    <property type="evidence" value="ECO:0007669"/>
    <property type="project" value="InterPro"/>
</dbReference>
<dbReference type="Gene3D" id="2.60.40.10">
    <property type="entry name" value="Immunoglobulins"/>
    <property type="match status" value="2"/>
</dbReference>
<dbReference type="Pfam" id="PF05345">
    <property type="entry name" value="He_PIG"/>
    <property type="match status" value="1"/>
</dbReference>
<gene>
    <name evidence="2" type="ORF">G8759_06265</name>
</gene>
<evidence type="ECO:0000313" key="3">
    <source>
        <dbReference type="Proteomes" id="UP000501802"/>
    </source>
</evidence>
<name>A0A6G9AII5_9BACT</name>
<dbReference type="InterPro" id="IPR035986">
    <property type="entry name" value="PKD_dom_sf"/>
</dbReference>
<dbReference type="SUPFAM" id="SSF49299">
    <property type="entry name" value="PKD domain"/>
    <property type="match status" value="1"/>
</dbReference>
<dbReference type="InterPro" id="IPR007110">
    <property type="entry name" value="Ig-like_dom"/>
</dbReference>
<dbReference type="KEGG" id="spib:G8759_06265"/>